<dbReference type="PANTHER" id="PTHR37308">
    <property type="entry name" value="INTEGRAL MEMBRANE PROTEIN"/>
    <property type="match status" value="1"/>
</dbReference>
<feature type="transmembrane region" description="Helical" evidence="1">
    <location>
        <begin position="180"/>
        <end position="200"/>
    </location>
</feature>
<feature type="transmembrane region" description="Helical" evidence="1">
    <location>
        <begin position="254"/>
        <end position="273"/>
    </location>
</feature>
<accession>A0ABP8E6Q4</accession>
<dbReference type="PANTHER" id="PTHR37308:SF1">
    <property type="entry name" value="POLYPRENYL-PHOSPHATE TRANSPORTER"/>
    <property type="match status" value="1"/>
</dbReference>
<dbReference type="Pfam" id="PF04018">
    <property type="entry name" value="VCA0040-like"/>
    <property type="match status" value="1"/>
</dbReference>
<proteinExistence type="predicted"/>
<feature type="transmembrane region" description="Helical" evidence="1">
    <location>
        <begin position="310"/>
        <end position="329"/>
    </location>
</feature>
<feature type="transmembrane region" description="Helical" evidence="1">
    <location>
        <begin position="103"/>
        <end position="120"/>
    </location>
</feature>
<organism evidence="2 3">
    <name type="scientific">Hyunsoonleella aestuarii</name>
    <dbReference type="NCBI Taxonomy" id="912802"/>
    <lineage>
        <taxon>Bacteria</taxon>
        <taxon>Pseudomonadati</taxon>
        <taxon>Bacteroidota</taxon>
        <taxon>Flavobacteriia</taxon>
        <taxon>Flavobacteriales</taxon>
        <taxon>Flavobacteriaceae</taxon>
    </lineage>
</organism>
<evidence type="ECO:0000313" key="3">
    <source>
        <dbReference type="Proteomes" id="UP001500027"/>
    </source>
</evidence>
<feature type="transmembrane region" description="Helical" evidence="1">
    <location>
        <begin position="67"/>
        <end position="88"/>
    </location>
</feature>
<gene>
    <name evidence="2" type="ORF">GCM10022257_00230</name>
</gene>
<keyword evidence="1" id="KW-0812">Transmembrane</keyword>
<evidence type="ECO:0000256" key="1">
    <source>
        <dbReference type="SAM" id="Phobius"/>
    </source>
</evidence>
<dbReference type="RefSeq" id="WP_139002076.1">
    <property type="nucleotide sequence ID" value="NZ_BAABAV010000001.1"/>
</dbReference>
<keyword evidence="1" id="KW-1133">Transmembrane helix</keyword>
<keyword evidence="3" id="KW-1185">Reference proteome</keyword>
<keyword evidence="1" id="KW-0472">Membrane</keyword>
<feature type="transmembrane region" description="Helical" evidence="1">
    <location>
        <begin position="220"/>
        <end position="247"/>
    </location>
</feature>
<dbReference type="EMBL" id="BAABAV010000001">
    <property type="protein sequence ID" value="GAA4267922.1"/>
    <property type="molecule type" value="Genomic_DNA"/>
</dbReference>
<comment type="caution">
    <text evidence="2">The sequence shown here is derived from an EMBL/GenBank/DDBJ whole genome shotgun (WGS) entry which is preliminary data.</text>
</comment>
<feature type="transmembrane region" description="Helical" evidence="1">
    <location>
        <begin position="132"/>
        <end position="151"/>
    </location>
</feature>
<dbReference type="InterPro" id="IPR007163">
    <property type="entry name" value="VCA0040-like"/>
</dbReference>
<evidence type="ECO:0000313" key="2">
    <source>
        <dbReference type="EMBL" id="GAA4267922.1"/>
    </source>
</evidence>
<protein>
    <submittedName>
        <fullName evidence="2">DUF368 domain-containing protein</fullName>
    </submittedName>
</protein>
<dbReference type="Proteomes" id="UP001500027">
    <property type="component" value="Unassembled WGS sequence"/>
</dbReference>
<name>A0ABP8E6Q4_9FLAO</name>
<sequence>MQSTRTFTDKLFLILKGLGMGAANKVPGVSGGVVAFVAGFYEEFIYSLQKVNGKAFKLLINRRFKSFFYYINGRFLSLLFFGMIVSYFSVSKILDYLIEHYELFVWSVFFGMIIGSIYYINKDFKDWNSKTLLVLVIGIIIGVGISFLDPAKENDNLWFVFFCGIISVSGMTLPGFSGSFILILLGNYVLLLVDSVNALFDTFSDLLRGDFSFTANSERLRMIKVLVVFTLGSVTGLVTFSHVLNYILKHYKNITLSAIIGFIIGSLGVVWPWKKTIYKKDEGIYLLDSTGEKIIENYQRYVPKLELETFYAIAFILLGIVIVLALEAYGKNTRKQHA</sequence>
<reference evidence="3" key="1">
    <citation type="journal article" date="2019" name="Int. J. Syst. Evol. Microbiol.">
        <title>The Global Catalogue of Microorganisms (GCM) 10K type strain sequencing project: providing services to taxonomists for standard genome sequencing and annotation.</title>
        <authorList>
            <consortium name="The Broad Institute Genomics Platform"/>
            <consortium name="The Broad Institute Genome Sequencing Center for Infectious Disease"/>
            <person name="Wu L."/>
            <person name="Ma J."/>
        </authorList>
    </citation>
    <scope>NUCLEOTIDE SEQUENCE [LARGE SCALE GENOMIC DNA]</scope>
    <source>
        <strain evidence="3">JCM 17452</strain>
    </source>
</reference>